<evidence type="ECO:0000256" key="2">
    <source>
        <dbReference type="SAM" id="MobiDB-lite"/>
    </source>
</evidence>
<dbReference type="Proteomes" id="UP001147746">
    <property type="component" value="Unassembled WGS sequence"/>
</dbReference>
<evidence type="ECO:0000313" key="4">
    <source>
        <dbReference type="EMBL" id="KAJ5318287.1"/>
    </source>
</evidence>
<keyword evidence="5" id="KW-1185">Reference proteome</keyword>
<dbReference type="Pfam" id="PF03221">
    <property type="entry name" value="HTH_Tnp_Tc5"/>
    <property type="match status" value="1"/>
</dbReference>
<organism evidence="4 5">
    <name type="scientific">Penicillium atrosanguineum</name>
    <dbReference type="NCBI Taxonomy" id="1132637"/>
    <lineage>
        <taxon>Eukaryota</taxon>
        <taxon>Fungi</taxon>
        <taxon>Dikarya</taxon>
        <taxon>Ascomycota</taxon>
        <taxon>Pezizomycotina</taxon>
        <taxon>Eurotiomycetes</taxon>
        <taxon>Eurotiomycetidae</taxon>
        <taxon>Eurotiales</taxon>
        <taxon>Aspergillaceae</taxon>
        <taxon>Penicillium</taxon>
    </lineage>
</organism>
<feature type="region of interest" description="Disordered" evidence="2">
    <location>
        <begin position="252"/>
        <end position="277"/>
    </location>
</feature>
<dbReference type="InterPro" id="IPR009057">
    <property type="entry name" value="Homeodomain-like_sf"/>
</dbReference>
<dbReference type="AlphaFoldDB" id="A0A9W9PYJ6"/>
<feature type="domain" description="HTH CENPB-type" evidence="3">
    <location>
        <begin position="181"/>
        <end position="255"/>
    </location>
</feature>
<evidence type="ECO:0000313" key="5">
    <source>
        <dbReference type="Proteomes" id="UP001147746"/>
    </source>
</evidence>
<dbReference type="EMBL" id="JAPZBO010000004">
    <property type="protein sequence ID" value="KAJ5318287.1"/>
    <property type="molecule type" value="Genomic_DNA"/>
</dbReference>
<dbReference type="Gene3D" id="1.10.10.60">
    <property type="entry name" value="Homeodomain-like"/>
    <property type="match status" value="2"/>
</dbReference>
<reference evidence="4" key="1">
    <citation type="submission" date="2022-12" db="EMBL/GenBank/DDBJ databases">
        <authorList>
            <person name="Petersen C."/>
        </authorList>
    </citation>
    <scope>NUCLEOTIDE SEQUENCE</scope>
    <source>
        <strain evidence="4">IBT 21472</strain>
    </source>
</reference>
<dbReference type="GO" id="GO:0003677">
    <property type="term" value="F:DNA binding"/>
    <property type="evidence" value="ECO:0007669"/>
    <property type="project" value="UniProtKB-KW"/>
</dbReference>
<evidence type="ECO:0000256" key="1">
    <source>
        <dbReference type="ARBA" id="ARBA00023125"/>
    </source>
</evidence>
<keyword evidence="1" id="KW-0238">DNA-binding</keyword>
<reference evidence="4" key="2">
    <citation type="journal article" date="2023" name="IMA Fungus">
        <title>Comparative genomic study of the Penicillium genus elucidates a diverse pangenome and 15 lateral gene transfer events.</title>
        <authorList>
            <person name="Petersen C."/>
            <person name="Sorensen T."/>
            <person name="Nielsen M.R."/>
            <person name="Sondergaard T.E."/>
            <person name="Sorensen J.L."/>
            <person name="Fitzpatrick D.A."/>
            <person name="Frisvad J.C."/>
            <person name="Nielsen K.L."/>
        </authorList>
    </citation>
    <scope>NUCLEOTIDE SEQUENCE</scope>
    <source>
        <strain evidence="4">IBT 21472</strain>
    </source>
</reference>
<comment type="caution">
    <text evidence="4">The sequence shown here is derived from an EMBL/GenBank/DDBJ whole genome shotgun (WGS) entry which is preliminary data.</text>
</comment>
<feature type="region of interest" description="Disordered" evidence="2">
    <location>
        <begin position="99"/>
        <end position="120"/>
    </location>
</feature>
<gene>
    <name evidence="4" type="ORF">N7476_004707</name>
</gene>
<sequence>MKLVLFSREFAAMEMGYNFITPGDDVDKYVSTFISSQQLPVTQNDMFSNYDPSLFMADGLPYQMPLEPFHGPTTSVTPPYIWSSIPAEFSVHELRSSAGLGTASSPVTPTGGSTRKNRGRKCRTLSEEDRQAIYSYHEKHNRATHLDIAALFKVDRSTVTKIINRRGKPLEHNRNNQNRPFASKPSVEKIPKIEEALKNWAIKHQKKGLPMDDRQIIAKAELFATACGRHEMTETFGTQEWLQRFKSENLLGLNPKEPMSSESQSSSNLPTSNNPLSMSESAIKRLGKSPIVADENVAEYPASPNEVDDSSGMKAQAGEAIEAKRALKNLKTFIRRREVTLDADESALIKNWQRALEEQTRLFGITGTFPA</sequence>
<dbReference type="PROSITE" id="PS51253">
    <property type="entry name" value="HTH_CENPB"/>
    <property type="match status" value="1"/>
</dbReference>
<accession>A0A9W9PYJ6</accession>
<dbReference type="InterPro" id="IPR006600">
    <property type="entry name" value="HTH_CenpB_DNA-bd_dom"/>
</dbReference>
<evidence type="ECO:0000259" key="3">
    <source>
        <dbReference type="PROSITE" id="PS51253"/>
    </source>
</evidence>
<proteinExistence type="predicted"/>
<feature type="compositionally biased region" description="Low complexity" evidence="2">
    <location>
        <begin position="257"/>
        <end position="277"/>
    </location>
</feature>
<protein>
    <recommendedName>
        <fullName evidence="3">HTH CENPB-type domain-containing protein</fullName>
    </recommendedName>
</protein>
<name>A0A9W9PYJ6_9EURO</name>
<feature type="compositionally biased region" description="Polar residues" evidence="2">
    <location>
        <begin position="102"/>
        <end position="114"/>
    </location>
</feature>
<dbReference type="SUPFAM" id="SSF46689">
    <property type="entry name" value="Homeodomain-like"/>
    <property type="match status" value="2"/>
</dbReference>